<sequence>MDFLSLPEEPLKNAIRERYFQDFACSGDQIDFRISAPQRISLIKSPPLYPVFQKDHFKSTELKRARLQSEITGMAKEWLKVESKRR</sequence>
<gene>
    <name evidence="1" type="ORF">NHP190003_01240</name>
</gene>
<keyword evidence="2" id="KW-1185">Reference proteome</keyword>
<evidence type="ECO:0000313" key="1">
    <source>
        <dbReference type="EMBL" id="BCZ16842.1"/>
    </source>
</evidence>
<name>A0ABN6I1Y6_9HELI</name>
<protein>
    <submittedName>
        <fullName evidence="1">Uncharacterized protein</fullName>
    </submittedName>
</protein>
<evidence type="ECO:0000313" key="2">
    <source>
        <dbReference type="Proteomes" id="UP000826775"/>
    </source>
</evidence>
<reference evidence="1 2" key="1">
    <citation type="submission" date="2021-07" db="EMBL/GenBank/DDBJ databases">
        <title>Novel Helicobacter sp. Isolated from a dog.</title>
        <authorList>
            <person name="Rimbara E."/>
            <person name="Suzuki M."/>
        </authorList>
    </citation>
    <scope>NUCLEOTIDE SEQUENCE [LARGE SCALE GENOMIC DNA]</scope>
    <source>
        <strain evidence="2">NHP19-003</strain>
    </source>
</reference>
<dbReference type="Proteomes" id="UP000826775">
    <property type="component" value="Chromosome"/>
</dbReference>
<organism evidence="1 2">
    <name type="scientific">Helicobacter gastrocanis</name>
    <dbReference type="NCBI Taxonomy" id="2849641"/>
    <lineage>
        <taxon>Bacteria</taxon>
        <taxon>Pseudomonadati</taxon>
        <taxon>Campylobacterota</taxon>
        <taxon>Epsilonproteobacteria</taxon>
        <taxon>Campylobacterales</taxon>
        <taxon>Helicobacteraceae</taxon>
        <taxon>Helicobacter</taxon>
    </lineage>
</organism>
<dbReference type="EMBL" id="AP024814">
    <property type="protein sequence ID" value="BCZ16842.1"/>
    <property type="molecule type" value="Genomic_DNA"/>
</dbReference>
<dbReference type="RefSeq" id="WP_221279682.1">
    <property type="nucleotide sequence ID" value="NZ_AP024814.1"/>
</dbReference>
<proteinExistence type="predicted"/>
<accession>A0ABN6I1Y6</accession>